<feature type="domain" description="Kringle" evidence="10">
    <location>
        <begin position="181"/>
        <end position="260"/>
    </location>
</feature>
<keyword evidence="8" id="KW-0812">Transmembrane</keyword>
<keyword evidence="8" id="KW-0472">Membrane</keyword>
<dbReference type="AlphaFoldDB" id="A0A7R9KMF6"/>
<evidence type="ECO:0000259" key="9">
    <source>
        <dbReference type="PROSITE" id="PS50038"/>
    </source>
</evidence>
<dbReference type="PROSITE" id="PS50070">
    <property type="entry name" value="KRINGLE_2"/>
    <property type="match status" value="1"/>
</dbReference>
<accession>A0A7R9KMF6</accession>
<keyword evidence="12" id="KW-1185">Reference proteome</keyword>
<feature type="domain" description="FZ" evidence="9">
    <location>
        <begin position="24"/>
        <end position="168"/>
    </location>
</feature>
<dbReference type="PANTHER" id="PTHR24261:SF7">
    <property type="entry name" value="KRINGLE DOMAIN-CONTAINING PROTEIN"/>
    <property type="match status" value="1"/>
</dbReference>
<dbReference type="Pfam" id="PF00051">
    <property type="entry name" value="Kringle"/>
    <property type="match status" value="1"/>
</dbReference>
<dbReference type="PANTHER" id="PTHR24261">
    <property type="entry name" value="PLASMINOGEN-RELATED"/>
    <property type="match status" value="1"/>
</dbReference>
<dbReference type="GO" id="GO:0016020">
    <property type="term" value="C:membrane"/>
    <property type="evidence" value="ECO:0007669"/>
    <property type="project" value="UniProtKB-SubCell"/>
</dbReference>
<dbReference type="SMART" id="SM00130">
    <property type="entry name" value="KR"/>
    <property type="match status" value="1"/>
</dbReference>
<organism evidence="11">
    <name type="scientific">Medioppia subpectinata</name>
    <dbReference type="NCBI Taxonomy" id="1979941"/>
    <lineage>
        <taxon>Eukaryota</taxon>
        <taxon>Metazoa</taxon>
        <taxon>Ecdysozoa</taxon>
        <taxon>Arthropoda</taxon>
        <taxon>Chelicerata</taxon>
        <taxon>Arachnida</taxon>
        <taxon>Acari</taxon>
        <taxon>Acariformes</taxon>
        <taxon>Sarcoptiformes</taxon>
        <taxon>Oribatida</taxon>
        <taxon>Brachypylina</taxon>
        <taxon>Oppioidea</taxon>
        <taxon>Oppiidae</taxon>
        <taxon>Medioppia</taxon>
    </lineage>
</organism>
<comment type="subcellular location">
    <subcellularLocation>
        <location evidence="1">Membrane</location>
        <topology evidence="1">Single-pass type I membrane protein</topology>
    </subcellularLocation>
</comment>
<dbReference type="InterPro" id="IPR020067">
    <property type="entry name" value="Frizzled_dom"/>
</dbReference>
<dbReference type="SUPFAM" id="SSF57440">
    <property type="entry name" value="Kringle-like"/>
    <property type="match status" value="1"/>
</dbReference>
<dbReference type="PROSITE" id="PS00021">
    <property type="entry name" value="KRINGLE_1"/>
    <property type="match status" value="1"/>
</dbReference>
<feature type="transmembrane region" description="Helical" evidence="8">
    <location>
        <begin position="291"/>
        <end position="314"/>
    </location>
</feature>
<dbReference type="InterPro" id="IPR013806">
    <property type="entry name" value="Kringle-like"/>
</dbReference>
<proteinExistence type="predicted"/>
<keyword evidence="4" id="KW-0547">Nucleotide-binding</keyword>
<dbReference type="InterPro" id="IPR036790">
    <property type="entry name" value="Frizzled_dom_sf"/>
</dbReference>
<dbReference type="OrthoDB" id="2431000at2759"/>
<dbReference type="PROSITE" id="PS50038">
    <property type="entry name" value="FZ"/>
    <property type="match status" value="1"/>
</dbReference>
<keyword evidence="8" id="KW-1133">Transmembrane helix</keyword>
<evidence type="ECO:0000256" key="8">
    <source>
        <dbReference type="SAM" id="Phobius"/>
    </source>
</evidence>
<protein>
    <submittedName>
        <fullName evidence="11">Uncharacterized protein</fullName>
    </submittedName>
</protein>
<dbReference type="Gene3D" id="1.10.2000.10">
    <property type="entry name" value="Frizzled cysteine-rich domain"/>
    <property type="match status" value="1"/>
</dbReference>
<keyword evidence="6" id="KW-1015">Disulfide bond</keyword>
<dbReference type="InterPro" id="IPR000001">
    <property type="entry name" value="Kringle"/>
</dbReference>
<sequence>MNEEAMPSIKASVTATREPYNKPMPSAYCAPYSGTVCRRFIPTNSLVFFNLTTDDFEVHIPLNEMIAQNLWTELISSLQEPCRNAAETLFCSYAFPECHYTQGEPVSKPLCREDCIAVRESLCNREWALLEDNKQKGIFFKSRGHFRLPDCEQLPSHANRTDPPCSHASLTLLQTDQVTYDCVRGRGRYYQGLVNVTKEGIPCQRWDTQVPHTHNRPPFVFPEIWNSDNYCRNAGGEEPHPWCYTSDPIVRWQHCHIPSCDSEEMANNETIDPTLIEIFSTPLQSSFNPPLILILSSIVVLIFGCLLVIILTVCRLSYKHRRRGYNAALTTDVEIDLNKLPSNFAYHSTSVKLNPKLEALEYPRNDIIYIRDIEALEYPRNDIIYIRDIGSGAFGRVFMWEWSSTVGSIARFEEVRVCVGELESGDGLIDGIVGLNLEDDKVLPLNVEVSGYECSQWWTRSGHFVVATDTQVVYGVNVVIGATL</sequence>
<dbReference type="EMBL" id="OC857882">
    <property type="protein sequence ID" value="CAD7625773.1"/>
    <property type="molecule type" value="Genomic_DNA"/>
</dbReference>
<dbReference type="Gene3D" id="2.40.20.10">
    <property type="entry name" value="Plasminogen Kringle 4"/>
    <property type="match status" value="1"/>
</dbReference>
<dbReference type="Proteomes" id="UP000759131">
    <property type="component" value="Unassembled WGS sequence"/>
</dbReference>
<dbReference type="Pfam" id="PF01392">
    <property type="entry name" value="Fz"/>
    <property type="match status" value="1"/>
</dbReference>
<keyword evidence="3 7" id="KW-0420">Kringle</keyword>
<dbReference type="InterPro" id="IPR018056">
    <property type="entry name" value="Kringle_CS"/>
</dbReference>
<evidence type="ECO:0000256" key="7">
    <source>
        <dbReference type="PROSITE-ProRule" id="PRU00121"/>
    </source>
</evidence>
<reference evidence="11" key="1">
    <citation type="submission" date="2020-11" db="EMBL/GenBank/DDBJ databases">
        <authorList>
            <person name="Tran Van P."/>
        </authorList>
    </citation>
    <scope>NUCLEOTIDE SEQUENCE</scope>
</reference>
<dbReference type="PRINTS" id="PR00018">
    <property type="entry name" value="KRINGLE"/>
</dbReference>
<dbReference type="InterPro" id="IPR038178">
    <property type="entry name" value="Kringle_sf"/>
</dbReference>
<evidence type="ECO:0000256" key="5">
    <source>
        <dbReference type="ARBA" id="ARBA00022840"/>
    </source>
</evidence>
<dbReference type="CDD" id="cd00108">
    <property type="entry name" value="KR"/>
    <property type="match status" value="1"/>
</dbReference>
<evidence type="ECO:0000256" key="4">
    <source>
        <dbReference type="ARBA" id="ARBA00022741"/>
    </source>
</evidence>
<evidence type="ECO:0000313" key="12">
    <source>
        <dbReference type="Proteomes" id="UP000759131"/>
    </source>
</evidence>
<evidence type="ECO:0000256" key="6">
    <source>
        <dbReference type="ARBA" id="ARBA00023157"/>
    </source>
</evidence>
<name>A0A7R9KMF6_9ACAR</name>
<dbReference type="GO" id="GO:0005524">
    <property type="term" value="F:ATP binding"/>
    <property type="evidence" value="ECO:0007669"/>
    <property type="project" value="UniProtKB-KW"/>
</dbReference>
<evidence type="ECO:0000256" key="3">
    <source>
        <dbReference type="ARBA" id="ARBA00022572"/>
    </source>
</evidence>
<evidence type="ECO:0000256" key="1">
    <source>
        <dbReference type="ARBA" id="ARBA00004479"/>
    </source>
</evidence>
<keyword evidence="5" id="KW-0067">ATP-binding</keyword>
<gene>
    <name evidence="11" type="ORF">OSB1V03_LOCUS6206</name>
</gene>
<dbReference type="InterPro" id="IPR050759">
    <property type="entry name" value="Serine_protease_kringle"/>
</dbReference>
<evidence type="ECO:0000313" key="11">
    <source>
        <dbReference type="EMBL" id="CAD7625773.1"/>
    </source>
</evidence>
<evidence type="ECO:0000256" key="2">
    <source>
        <dbReference type="ARBA" id="ARBA00022553"/>
    </source>
</evidence>
<comment type="caution">
    <text evidence="7">Lacks conserved residue(s) required for the propagation of feature annotation.</text>
</comment>
<dbReference type="EMBL" id="CAJPIZ010003307">
    <property type="protein sequence ID" value="CAG2106203.1"/>
    <property type="molecule type" value="Genomic_DNA"/>
</dbReference>
<evidence type="ECO:0000259" key="10">
    <source>
        <dbReference type="PROSITE" id="PS50070"/>
    </source>
</evidence>
<keyword evidence="2" id="KW-0597">Phosphoprotein</keyword>
<dbReference type="FunFam" id="1.10.2000.10:FF:000009">
    <property type="entry name" value="Muscle, skeletal, receptor tyrosine kinase"/>
    <property type="match status" value="1"/>
</dbReference>